<keyword evidence="1" id="KW-0862">Zinc</keyword>
<comment type="caution">
    <text evidence="3">The sequence shown here is derived from an EMBL/GenBank/DDBJ whole genome shotgun (WGS) entry which is preliminary data.</text>
</comment>
<dbReference type="InterPro" id="IPR013083">
    <property type="entry name" value="Znf_RING/FYVE/PHD"/>
</dbReference>
<keyword evidence="1" id="KW-0479">Metal-binding</keyword>
<sequence>MVSRLGRLVGLAAKLRDLSRFARVYRGVAGAGGSGVSRGVSSRAGVVTSLERLRFQRYWREWNLESGRNRLRELVRLAFGRLGGWEGFEKLRLKRISRLETVGTSSLLNGVGNSSVREGVVLQTSNPVYVAASLTCAWLQHENRKLRDRLNTIQARVNHLEYVESCIVCMDNPRSVAYGCGHRIVCSSCDYQISQNAATDKCPCCRSAIATRIHYYTT</sequence>
<keyword evidence="1" id="KW-0863">Zinc-finger</keyword>
<dbReference type="Pfam" id="PF13920">
    <property type="entry name" value="zf-C3HC4_3"/>
    <property type="match status" value="1"/>
</dbReference>
<gene>
    <name evidence="3" type="ORF">NDN08_001444</name>
</gene>
<feature type="domain" description="RING-type" evidence="2">
    <location>
        <begin position="166"/>
        <end position="206"/>
    </location>
</feature>
<dbReference type="Proteomes" id="UP001157974">
    <property type="component" value="Unassembled WGS sequence"/>
</dbReference>
<dbReference type="EMBL" id="JAMWBK010000005">
    <property type="protein sequence ID" value="KAJ8904930.1"/>
    <property type="molecule type" value="Genomic_DNA"/>
</dbReference>
<dbReference type="SUPFAM" id="SSF57850">
    <property type="entry name" value="RING/U-box"/>
    <property type="match status" value="1"/>
</dbReference>
<name>A0AAV8UQT1_9RHOD</name>
<keyword evidence="4" id="KW-1185">Reference proteome</keyword>
<evidence type="ECO:0000256" key="1">
    <source>
        <dbReference type="PROSITE-ProRule" id="PRU00175"/>
    </source>
</evidence>
<dbReference type="AlphaFoldDB" id="A0AAV8UQT1"/>
<evidence type="ECO:0000313" key="3">
    <source>
        <dbReference type="EMBL" id="KAJ8904930.1"/>
    </source>
</evidence>
<organism evidence="3 4">
    <name type="scientific">Rhodosorus marinus</name>
    <dbReference type="NCBI Taxonomy" id="101924"/>
    <lineage>
        <taxon>Eukaryota</taxon>
        <taxon>Rhodophyta</taxon>
        <taxon>Stylonematophyceae</taxon>
        <taxon>Stylonematales</taxon>
        <taxon>Stylonemataceae</taxon>
        <taxon>Rhodosorus</taxon>
    </lineage>
</organism>
<evidence type="ECO:0000259" key="2">
    <source>
        <dbReference type="PROSITE" id="PS50089"/>
    </source>
</evidence>
<protein>
    <recommendedName>
        <fullName evidence="2">RING-type domain-containing protein</fullName>
    </recommendedName>
</protein>
<dbReference type="PROSITE" id="PS50089">
    <property type="entry name" value="ZF_RING_2"/>
    <property type="match status" value="1"/>
</dbReference>
<dbReference type="InterPro" id="IPR001841">
    <property type="entry name" value="Znf_RING"/>
</dbReference>
<proteinExistence type="predicted"/>
<accession>A0AAV8UQT1</accession>
<evidence type="ECO:0000313" key="4">
    <source>
        <dbReference type="Proteomes" id="UP001157974"/>
    </source>
</evidence>
<dbReference type="Gene3D" id="3.30.40.10">
    <property type="entry name" value="Zinc/RING finger domain, C3HC4 (zinc finger)"/>
    <property type="match status" value="1"/>
</dbReference>
<dbReference type="GO" id="GO:0008270">
    <property type="term" value="F:zinc ion binding"/>
    <property type="evidence" value="ECO:0007669"/>
    <property type="project" value="UniProtKB-KW"/>
</dbReference>
<reference evidence="3 4" key="1">
    <citation type="journal article" date="2023" name="Nat. Commun.">
        <title>Origin of minicircular mitochondrial genomes in red algae.</title>
        <authorList>
            <person name="Lee Y."/>
            <person name="Cho C.H."/>
            <person name="Lee Y.M."/>
            <person name="Park S.I."/>
            <person name="Yang J.H."/>
            <person name="West J.A."/>
            <person name="Bhattacharya D."/>
            <person name="Yoon H.S."/>
        </authorList>
    </citation>
    <scope>NUCLEOTIDE SEQUENCE [LARGE SCALE GENOMIC DNA]</scope>
    <source>
        <strain evidence="3 4">CCMP1338</strain>
        <tissue evidence="3">Whole cell</tissue>
    </source>
</reference>